<dbReference type="Pfam" id="PF13208">
    <property type="entry name" value="TerB_N"/>
    <property type="match status" value="1"/>
</dbReference>
<dbReference type="InterPro" id="IPR028932">
    <property type="entry name" value="TerB-C"/>
</dbReference>
<name>F2NBH8_CORGP</name>
<feature type="region of interest" description="Disordered" evidence="1">
    <location>
        <begin position="414"/>
        <end position="468"/>
    </location>
</feature>
<organism evidence="4 5">
    <name type="scientific">Coriobacterium glomerans (strain ATCC 49209 / DSM 20642 / JCM 10262 / PW2)</name>
    <dbReference type="NCBI Taxonomy" id="700015"/>
    <lineage>
        <taxon>Bacteria</taxon>
        <taxon>Bacillati</taxon>
        <taxon>Actinomycetota</taxon>
        <taxon>Coriobacteriia</taxon>
        <taxon>Coriobacteriales</taxon>
        <taxon>Coriobacteriaceae</taxon>
        <taxon>Coriobacterium</taxon>
    </lineage>
</organism>
<sequence>MSDAQELIARILSDERWHGTSHFSETIHGEEPILMTGRQMSTYLPDRYRRMRAISRVRQVDSRPRWLSDGELFCLQGDFMADVVDECPYHGAFKSYFPTYSAMSDRQLRGYFTWRSAVRAGRVEDASLSFAYVYLYELINGIGVDDPLEAFSRFDSFWRAWRALNSNIDRYARIWRRDMVVYHDLDPGLIAGCREVIFDGALAELDRIEPRPLPLPPDVERERRLLGAIETLSTYRITASRLFRDHPEDMRRCACAVYARLAQHCDRRCKLSLSENLFGRASEEPYEMFRSAVFFERNPHRRACFELDGVCSYRCERGRWTCSRKHASRSRSAKLGRIMRALDCRLRLKLDPAHPLKEGSTPKYLAKIIDREIETWLGWKRDHAPRVIDIDLSKLARIRKAAEGVCEALLVDEERAPGPSEGLDPDETTATKDAPSDPLLSRVPAAPQDGGARISRAPAQAAGSGPLSAEEADWLRALLDRDERARSVAQAAARISQDMLIDAINEKMLEILGDTVIECVDGSPRAIDDYESDLKEIVRI</sequence>
<proteinExistence type="predicted"/>
<reference evidence="5" key="1">
    <citation type="journal article" date="2013" name="Stand. Genomic Sci.">
        <title>Complete genome sequence of Coriobacterium glomerans type strain (PW2(T)) from the midgut of Pyrrhocoris apterus L. (red soldier bug).</title>
        <authorList>
            <person name="Stackebrandt E."/>
            <person name="Zeytun A."/>
            <person name="Lapidus A."/>
            <person name="Nolan M."/>
            <person name="Lucas S."/>
            <person name="Hammon N."/>
            <person name="Deshpande S."/>
            <person name="Cheng J.F."/>
            <person name="Tapia R."/>
            <person name="Goodwin L.A."/>
            <person name="Pitluck S."/>
            <person name="Liolios K."/>
            <person name="Pagani I."/>
            <person name="Ivanova N."/>
            <person name="Mavromatis K."/>
            <person name="Mikhailova N."/>
            <person name="Huntemann M."/>
            <person name="Pati A."/>
            <person name="Chen A."/>
            <person name="Palaniappan K."/>
            <person name="Chang Y.J."/>
            <person name="Land M."/>
            <person name="Hauser L."/>
            <person name="Rohde M."/>
            <person name="Pukall R."/>
            <person name="Goker M."/>
            <person name="Detter J.C."/>
            <person name="Woyke T."/>
            <person name="Bristow J."/>
            <person name="Eisen J.A."/>
            <person name="Markowitz V."/>
            <person name="Hugenholtz P."/>
            <person name="Kyrpides N.C."/>
            <person name="Klenk H.P."/>
        </authorList>
    </citation>
    <scope>NUCLEOTIDE SEQUENCE</scope>
    <source>
        <strain evidence="5">ATCC 49209 / DSM 20642 / JCM 10262 / PW2</strain>
    </source>
</reference>
<dbReference type="eggNOG" id="ENOG502ZCFF">
    <property type="taxonomic scope" value="Bacteria"/>
</dbReference>
<evidence type="ECO:0000256" key="1">
    <source>
        <dbReference type="SAM" id="MobiDB-lite"/>
    </source>
</evidence>
<feature type="domain" description="TerB-C" evidence="3">
    <location>
        <begin position="386"/>
        <end position="535"/>
    </location>
</feature>
<dbReference type="HOGENOM" id="CLU_025050_0_0_11"/>
<keyword evidence="5" id="KW-1185">Reference proteome</keyword>
<dbReference type="RefSeq" id="WP_013708457.1">
    <property type="nucleotide sequence ID" value="NC_015389.1"/>
</dbReference>
<evidence type="ECO:0000259" key="3">
    <source>
        <dbReference type="Pfam" id="PF15615"/>
    </source>
</evidence>
<evidence type="ECO:0000259" key="2">
    <source>
        <dbReference type="Pfam" id="PF13208"/>
    </source>
</evidence>
<dbReference type="InterPro" id="IPR025266">
    <property type="entry name" value="TerB_N"/>
</dbReference>
<evidence type="ECO:0000313" key="5">
    <source>
        <dbReference type="Proteomes" id="UP000006851"/>
    </source>
</evidence>
<evidence type="ECO:0000313" key="4">
    <source>
        <dbReference type="EMBL" id="AEB06714.1"/>
    </source>
</evidence>
<feature type="domain" description="TerB N-terminal" evidence="2">
    <location>
        <begin position="68"/>
        <end position="263"/>
    </location>
</feature>
<dbReference type="STRING" id="700015.Corgl_0600"/>
<protein>
    <recommendedName>
        <fullName evidence="6">TerB N-terminal domain-containing protein</fullName>
    </recommendedName>
</protein>
<dbReference type="AlphaFoldDB" id="F2NBH8"/>
<gene>
    <name evidence="4" type="ordered locus">Corgl_0600</name>
</gene>
<dbReference type="EMBL" id="CP002628">
    <property type="protein sequence ID" value="AEB06714.1"/>
    <property type="molecule type" value="Genomic_DNA"/>
</dbReference>
<dbReference type="Pfam" id="PF15615">
    <property type="entry name" value="TerB_C"/>
    <property type="match status" value="1"/>
</dbReference>
<dbReference type="OrthoDB" id="2663344at2"/>
<evidence type="ECO:0008006" key="6">
    <source>
        <dbReference type="Google" id="ProtNLM"/>
    </source>
</evidence>
<dbReference type="Proteomes" id="UP000006851">
    <property type="component" value="Chromosome"/>
</dbReference>
<dbReference type="KEGG" id="cgo:Corgl_0600"/>
<accession>F2NBH8</accession>